<evidence type="ECO:0000256" key="3">
    <source>
        <dbReference type="ARBA" id="ARBA00022764"/>
    </source>
</evidence>
<name>A0A849P4R2_9BURK</name>
<evidence type="ECO:0000313" key="10">
    <source>
        <dbReference type="Proteomes" id="UP000537862"/>
    </source>
</evidence>
<comment type="domain">
    <text evidence="7">The PPIase activity resides only in the second parvulin domain. The N-terminal region and the C-terminal tail are necessary and sufficient for the chaperone activity of SurA. The PPIase activity is dispensable for SurA to function as a chaperone. The N-terminal region and the C-terminal tail are also required for porin recognition.</text>
</comment>
<dbReference type="InterPro" id="IPR023034">
    <property type="entry name" value="PPIase_SurA"/>
</dbReference>
<dbReference type="RefSeq" id="WP_171679685.1">
    <property type="nucleotide sequence ID" value="NZ_JABGBN010000001.1"/>
</dbReference>
<accession>A0A849P4R2</accession>
<keyword evidence="6 7" id="KW-0413">Isomerase</keyword>
<comment type="catalytic activity">
    <reaction evidence="7">
        <text>[protein]-peptidylproline (omega=180) = [protein]-peptidylproline (omega=0)</text>
        <dbReference type="Rhea" id="RHEA:16237"/>
        <dbReference type="Rhea" id="RHEA-COMP:10747"/>
        <dbReference type="Rhea" id="RHEA-COMP:10748"/>
        <dbReference type="ChEBI" id="CHEBI:83833"/>
        <dbReference type="ChEBI" id="CHEBI:83834"/>
        <dbReference type="EC" id="5.2.1.8"/>
    </reaction>
</comment>
<evidence type="ECO:0000256" key="4">
    <source>
        <dbReference type="ARBA" id="ARBA00023110"/>
    </source>
</evidence>
<comment type="caution">
    <text evidence="9">The sequence shown here is derived from an EMBL/GenBank/DDBJ whole genome shotgun (WGS) entry which is preliminary data.</text>
</comment>
<dbReference type="GO" id="GO:0030288">
    <property type="term" value="C:outer membrane-bounded periplasmic space"/>
    <property type="evidence" value="ECO:0007669"/>
    <property type="project" value="InterPro"/>
</dbReference>
<dbReference type="InterPro" id="IPR023058">
    <property type="entry name" value="PPIase_PpiC_CS"/>
</dbReference>
<dbReference type="Pfam" id="PF09312">
    <property type="entry name" value="SurA_N"/>
    <property type="match status" value="1"/>
</dbReference>
<dbReference type="InterPro" id="IPR046357">
    <property type="entry name" value="PPIase_dom_sf"/>
</dbReference>
<dbReference type="Gene3D" id="3.10.50.40">
    <property type="match status" value="2"/>
</dbReference>
<dbReference type="InterPro" id="IPR050280">
    <property type="entry name" value="OMP_Chaperone_SurA"/>
</dbReference>
<dbReference type="GO" id="GO:0042277">
    <property type="term" value="F:peptide binding"/>
    <property type="evidence" value="ECO:0007669"/>
    <property type="project" value="InterPro"/>
</dbReference>
<dbReference type="InterPro" id="IPR000297">
    <property type="entry name" value="PPIase_PpiC"/>
</dbReference>
<dbReference type="PROSITE" id="PS50198">
    <property type="entry name" value="PPIC_PPIASE_2"/>
    <property type="match status" value="2"/>
</dbReference>
<keyword evidence="1 7" id="KW-0732">Signal</keyword>
<evidence type="ECO:0000256" key="2">
    <source>
        <dbReference type="ARBA" id="ARBA00022737"/>
    </source>
</evidence>
<dbReference type="GO" id="GO:0051082">
    <property type="term" value="F:unfolded protein binding"/>
    <property type="evidence" value="ECO:0007669"/>
    <property type="project" value="UniProtKB-UniRule"/>
</dbReference>
<dbReference type="InterPro" id="IPR015391">
    <property type="entry name" value="SurA_N"/>
</dbReference>
<evidence type="ECO:0000256" key="5">
    <source>
        <dbReference type="ARBA" id="ARBA00023186"/>
    </source>
</evidence>
<evidence type="ECO:0000256" key="1">
    <source>
        <dbReference type="ARBA" id="ARBA00022729"/>
    </source>
</evidence>
<dbReference type="InterPro" id="IPR027304">
    <property type="entry name" value="Trigger_fact/SurA_dom_sf"/>
</dbReference>
<dbReference type="EMBL" id="JABGBN010000001">
    <property type="protein sequence ID" value="NOL51013.1"/>
    <property type="molecule type" value="Genomic_DNA"/>
</dbReference>
<dbReference type="GO" id="GO:0006457">
    <property type="term" value="P:protein folding"/>
    <property type="evidence" value="ECO:0007669"/>
    <property type="project" value="UniProtKB-UniRule"/>
</dbReference>
<feature type="chain" id="PRO_5033174793" description="Chaperone SurA" evidence="7">
    <location>
        <begin position="28"/>
        <end position="493"/>
    </location>
</feature>
<protein>
    <recommendedName>
        <fullName evidence="7">Chaperone SurA</fullName>
    </recommendedName>
    <alternativeName>
        <fullName evidence="7">Peptidyl-prolyl cis-trans isomerase SurA</fullName>
        <shortName evidence="7">PPIase SurA</shortName>
        <ecNumber evidence="7">5.2.1.8</ecNumber>
    </alternativeName>
    <alternativeName>
        <fullName evidence="7">Rotamase SurA</fullName>
    </alternativeName>
</protein>
<dbReference type="EC" id="5.2.1.8" evidence="7"/>
<dbReference type="SUPFAM" id="SSF109998">
    <property type="entry name" value="Triger factor/SurA peptide-binding domain-like"/>
    <property type="match status" value="1"/>
</dbReference>
<reference evidence="9 10" key="1">
    <citation type="submission" date="2020-05" db="EMBL/GenBank/DDBJ databases">
        <authorList>
            <person name="Niu N."/>
        </authorList>
    </citation>
    <scope>NUCLEOTIDE SEQUENCE [LARGE SCALE GENOMIC DNA]</scope>
    <source>
        <strain evidence="9 10">3340-03</strain>
    </source>
</reference>
<gene>
    <name evidence="7" type="primary">surA</name>
    <name evidence="9" type="ORF">HKX39_02310</name>
</gene>
<keyword evidence="10" id="KW-1185">Reference proteome</keyword>
<evidence type="ECO:0000259" key="8">
    <source>
        <dbReference type="PROSITE" id="PS50198"/>
    </source>
</evidence>
<keyword evidence="2 7" id="KW-0677">Repeat</keyword>
<evidence type="ECO:0000313" key="9">
    <source>
        <dbReference type="EMBL" id="NOL51013.1"/>
    </source>
</evidence>
<keyword evidence="3 7" id="KW-0574">Periplasm</keyword>
<dbReference type="PROSITE" id="PS01096">
    <property type="entry name" value="PPIC_PPIASE_1"/>
    <property type="match status" value="1"/>
</dbReference>
<dbReference type="Pfam" id="PF00639">
    <property type="entry name" value="Rotamase"/>
    <property type="match status" value="2"/>
</dbReference>
<dbReference type="PANTHER" id="PTHR47637:SF1">
    <property type="entry name" value="CHAPERONE SURA"/>
    <property type="match status" value="1"/>
</dbReference>
<dbReference type="GO" id="GO:0043165">
    <property type="term" value="P:Gram-negative-bacterium-type cell outer membrane assembly"/>
    <property type="evidence" value="ECO:0007669"/>
    <property type="project" value="InterPro"/>
</dbReference>
<feature type="signal peptide" evidence="7">
    <location>
        <begin position="1"/>
        <end position="27"/>
    </location>
</feature>
<sequence length="493" mass="55465" precursor="true">MQHSKKWLKIALVALPGLVLTLPEAEAQKVSTTKKQQTQGSFADGIAAIVNTDVITQKEVNSRMSTMRVSGNPQSQEAVLSTLIDEHLMNEQANLFGIRITPDRVQQALIGIAAENGMTLAQLQAAAKQHGINWDDYTANISQQIRMDELRTRVVQSRVHVSEFDVDAFLRQHPTGMYPEYKQAIKYEPRYEKREVVERSFDPKAIAFQHIFVRVPDNSSPEVVEAARKKANEALAKLRRGQSFESVARQYSEGPEAQNGGNLGIRMNEDWPVLFMSMTKKVQDGSTTGVFKAPNGFHILKVVERRGVINERRKVVSVRLPDPPQPQLSPRELAARHNGPVEVTESHVRHILVRTTPVFSDAQAKARIDEIYQRLQSGEPFADVALKYSQDASAPLGGDIGWLAPGQADPAFEQATFALQPGQVSGPVRSQFGWHIIEVLDRRTEDKQAQIRRDLARETLYQEQGENILQDWLRQLRTQAYIDNRITGEKTIR</sequence>
<dbReference type="SUPFAM" id="SSF54534">
    <property type="entry name" value="FKBP-like"/>
    <property type="match status" value="2"/>
</dbReference>
<dbReference type="PANTHER" id="PTHR47637">
    <property type="entry name" value="CHAPERONE SURA"/>
    <property type="match status" value="1"/>
</dbReference>
<evidence type="ECO:0000256" key="6">
    <source>
        <dbReference type="ARBA" id="ARBA00023235"/>
    </source>
</evidence>
<dbReference type="AlphaFoldDB" id="A0A849P4R2"/>
<keyword evidence="5 7" id="KW-0143">Chaperone</keyword>
<feature type="domain" description="PpiC" evidence="8">
    <location>
        <begin position="203"/>
        <end position="304"/>
    </location>
</feature>
<comment type="function">
    <text evidence="7">Chaperone involved in the correct folding and assembly of outer membrane proteins. Recognizes specific patterns of aromatic residues and the orientation of their side chains, which are found more frequently in integral outer membrane proteins. May act in both early periplasmic and late outer membrane-associated steps of protein maturation.</text>
</comment>
<proteinExistence type="inferred from homology"/>
<evidence type="ECO:0000256" key="7">
    <source>
        <dbReference type="HAMAP-Rule" id="MF_01183"/>
    </source>
</evidence>
<comment type="subcellular location">
    <subcellularLocation>
        <location evidence="7">Periplasm</location>
    </subcellularLocation>
    <text evidence="7">Is capable of associating with the outer membrane.</text>
</comment>
<dbReference type="Proteomes" id="UP000537862">
    <property type="component" value="Unassembled WGS sequence"/>
</dbReference>
<organism evidence="9 10">
    <name type="scientific">Pelistega suis</name>
    <dbReference type="NCBI Taxonomy" id="1631957"/>
    <lineage>
        <taxon>Bacteria</taxon>
        <taxon>Pseudomonadati</taxon>
        <taxon>Pseudomonadota</taxon>
        <taxon>Betaproteobacteria</taxon>
        <taxon>Burkholderiales</taxon>
        <taxon>Alcaligenaceae</taxon>
        <taxon>Pelistega</taxon>
    </lineage>
</organism>
<dbReference type="HAMAP" id="MF_01183">
    <property type="entry name" value="Chaperone_SurA"/>
    <property type="match status" value="1"/>
</dbReference>
<keyword evidence="4 7" id="KW-0697">Rotamase</keyword>
<dbReference type="Gene3D" id="1.10.4030.10">
    <property type="entry name" value="Porin chaperone SurA, peptide-binding domain"/>
    <property type="match status" value="1"/>
</dbReference>
<dbReference type="GO" id="GO:0050821">
    <property type="term" value="P:protein stabilization"/>
    <property type="evidence" value="ECO:0007669"/>
    <property type="project" value="InterPro"/>
</dbReference>
<feature type="domain" description="PpiC" evidence="8">
    <location>
        <begin position="343"/>
        <end position="441"/>
    </location>
</feature>
<dbReference type="GO" id="GO:0003755">
    <property type="term" value="F:peptidyl-prolyl cis-trans isomerase activity"/>
    <property type="evidence" value="ECO:0007669"/>
    <property type="project" value="UniProtKB-UniRule"/>
</dbReference>